<dbReference type="GO" id="GO:0006355">
    <property type="term" value="P:regulation of DNA-templated transcription"/>
    <property type="evidence" value="ECO:0007669"/>
    <property type="project" value="InterPro"/>
</dbReference>
<reference evidence="7" key="1">
    <citation type="submission" date="2019-12" db="EMBL/GenBank/DDBJ databases">
        <title>Novel species isolated from a subtropical stream in China.</title>
        <authorList>
            <person name="Lu H."/>
        </authorList>
    </citation>
    <scope>NUCLEOTIDE SEQUENCE [LARGE SCALE GENOMIC DNA]</scope>
    <source>
        <strain evidence="7">FT81W</strain>
    </source>
</reference>
<dbReference type="AlphaFoldDB" id="A0A845GN33"/>
<dbReference type="PROSITE" id="PS00688">
    <property type="entry name" value="SIGMA54_INTERACT_3"/>
    <property type="match status" value="1"/>
</dbReference>
<dbReference type="RefSeq" id="WP_161083332.1">
    <property type="nucleotide sequence ID" value="NZ_WWCX01000011.1"/>
</dbReference>
<evidence type="ECO:0000256" key="2">
    <source>
        <dbReference type="ARBA" id="ARBA00022840"/>
    </source>
</evidence>
<comment type="caution">
    <text evidence="7">The sequence shown here is derived from an EMBL/GenBank/DDBJ whole genome shotgun (WGS) entry which is preliminary data.</text>
</comment>
<dbReference type="Pfam" id="PF25601">
    <property type="entry name" value="AAA_lid_14"/>
    <property type="match status" value="1"/>
</dbReference>
<dbReference type="InterPro" id="IPR025944">
    <property type="entry name" value="Sigma_54_int_dom_CS"/>
</dbReference>
<dbReference type="SUPFAM" id="SSF52540">
    <property type="entry name" value="P-loop containing nucleoside triphosphate hydrolases"/>
    <property type="match status" value="1"/>
</dbReference>
<dbReference type="Gene3D" id="1.10.10.60">
    <property type="entry name" value="Homeodomain-like"/>
    <property type="match status" value="1"/>
</dbReference>
<dbReference type="Gene3D" id="3.40.50.300">
    <property type="entry name" value="P-loop containing nucleotide triphosphate hydrolases"/>
    <property type="match status" value="1"/>
</dbReference>
<dbReference type="InterPro" id="IPR058031">
    <property type="entry name" value="AAA_lid_NorR"/>
</dbReference>
<dbReference type="InterPro" id="IPR002078">
    <property type="entry name" value="Sigma_54_int"/>
</dbReference>
<evidence type="ECO:0000259" key="6">
    <source>
        <dbReference type="PROSITE" id="PS50045"/>
    </source>
</evidence>
<dbReference type="EMBL" id="WWCX01000011">
    <property type="protein sequence ID" value="MYM94137.1"/>
    <property type="molecule type" value="Genomic_DNA"/>
</dbReference>
<dbReference type="Proteomes" id="UP000447355">
    <property type="component" value="Unassembled WGS sequence"/>
</dbReference>
<dbReference type="Pfam" id="PF00158">
    <property type="entry name" value="Sigma54_activat"/>
    <property type="match status" value="1"/>
</dbReference>
<evidence type="ECO:0000256" key="1">
    <source>
        <dbReference type="ARBA" id="ARBA00022741"/>
    </source>
</evidence>
<dbReference type="Pfam" id="PF02954">
    <property type="entry name" value="HTH_8"/>
    <property type="match status" value="1"/>
</dbReference>
<keyword evidence="4" id="KW-0804">Transcription</keyword>
<dbReference type="InterPro" id="IPR027417">
    <property type="entry name" value="P-loop_NTPase"/>
</dbReference>
<accession>A0A845GN33</accession>
<name>A0A845GN33_9BURK</name>
<dbReference type="SMART" id="SM00382">
    <property type="entry name" value="AAA"/>
    <property type="match status" value="1"/>
</dbReference>
<dbReference type="GO" id="GO:0043565">
    <property type="term" value="F:sequence-specific DNA binding"/>
    <property type="evidence" value="ECO:0007669"/>
    <property type="project" value="InterPro"/>
</dbReference>
<evidence type="ECO:0000313" key="8">
    <source>
        <dbReference type="Proteomes" id="UP000447355"/>
    </source>
</evidence>
<dbReference type="PANTHER" id="PTHR32071">
    <property type="entry name" value="TRANSCRIPTIONAL REGULATORY PROTEIN"/>
    <property type="match status" value="1"/>
</dbReference>
<dbReference type="GO" id="GO:0005524">
    <property type="term" value="F:ATP binding"/>
    <property type="evidence" value="ECO:0007669"/>
    <property type="project" value="UniProtKB-KW"/>
</dbReference>
<gene>
    <name evidence="7" type="ORF">GTP90_09735</name>
</gene>
<feature type="region of interest" description="Disordered" evidence="5">
    <location>
        <begin position="389"/>
        <end position="408"/>
    </location>
</feature>
<evidence type="ECO:0000313" key="7">
    <source>
        <dbReference type="EMBL" id="MYM94137.1"/>
    </source>
</evidence>
<organism evidence="7 8">
    <name type="scientific">Duganella vulcania</name>
    <dbReference type="NCBI Taxonomy" id="2692166"/>
    <lineage>
        <taxon>Bacteria</taxon>
        <taxon>Pseudomonadati</taxon>
        <taxon>Pseudomonadota</taxon>
        <taxon>Betaproteobacteria</taxon>
        <taxon>Burkholderiales</taxon>
        <taxon>Oxalobacteraceae</taxon>
        <taxon>Telluria group</taxon>
        <taxon>Duganella</taxon>
    </lineage>
</organism>
<dbReference type="InterPro" id="IPR003593">
    <property type="entry name" value="AAA+_ATPase"/>
</dbReference>
<evidence type="ECO:0000256" key="4">
    <source>
        <dbReference type="ARBA" id="ARBA00023163"/>
    </source>
</evidence>
<dbReference type="InterPro" id="IPR009057">
    <property type="entry name" value="Homeodomain-like_sf"/>
</dbReference>
<keyword evidence="1" id="KW-0547">Nucleotide-binding</keyword>
<feature type="domain" description="Sigma-54 factor interaction" evidence="6">
    <location>
        <begin position="148"/>
        <end position="368"/>
    </location>
</feature>
<sequence length="501" mass="54267">MTDQDYTLTSPLLNPHVEARPLMAVTIVWHPQQARIGEQYVAAEAGSDIELSRYAPLFWRPDGDGLPLDHVGISRHPLRLARDAVDNVVLTLPASRMLVELNGQPIEQAVRLDAKQIAQGQVLTLGRAIVLCVHWMNRLPAAHAMPGMVGVGSAAIAVREQIALVAPTDMPVLLLGETGTGKEIAARAIHALSRRRNTRLVTVNMAALNESLAMANLFGAAKGAYTGAQAERQGWFGEADGATIFLDEIGNAPASVQPMLLRVLEGGDYRPLGAARDRQATARLIAATDQQLDGTDFNQALLRRLEGFVIALPALRARREDIGVLIVHVLESQVWRGALPVDFVTALACYDWPGNIRQLVHIVKRAALQLQADPNADLRRLIPAPSLVGTAASPRAPSPPSVPVRKKPSDLNDQDVLNAMMRHAWTIQAAAQALGISRPSLYKLLERHAEIRPAHAIPVDELNVALAACEGDLTRCAAMLKTPVEPLRRQVCQLRQQDGVG</sequence>
<evidence type="ECO:0000256" key="5">
    <source>
        <dbReference type="SAM" id="MobiDB-lite"/>
    </source>
</evidence>
<dbReference type="InterPro" id="IPR002197">
    <property type="entry name" value="HTH_Fis"/>
</dbReference>
<dbReference type="SUPFAM" id="SSF46689">
    <property type="entry name" value="Homeodomain-like"/>
    <property type="match status" value="1"/>
</dbReference>
<keyword evidence="2" id="KW-0067">ATP-binding</keyword>
<protein>
    <submittedName>
        <fullName evidence="7">AAA domain-containing protein</fullName>
    </submittedName>
</protein>
<proteinExistence type="predicted"/>
<evidence type="ECO:0000256" key="3">
    <source>
        <dbReference type="ARBA" id="ARBA00023015"/>
    </source>
</evidence>
<keyword evidence="3" id="KW-0805">Transcription regulation</keyword>
<dbReference type="CDD" id="cd00009">
    <property type="entry name" value="AAA"/>
    <property type="match status" value="1"/>
</dbReference>
<dbReference type="Gene3D" id="1.10.8.60">
    <property type="match status" value="1"/>
</dbReference>
<dbReference type="PROSITE" id="PS50045">
    <property type="entry name" value="SIGMA54_INTERACT_4"/>
    <property type="match status" value="1"/>
</dbReference>